<evidence type="ECO:0000313" key="9">
    <source>
        <dbReference type="EMBL" id="MDR7080916.1"/>
    </source>
</evidence>
<dbReference type="NCBIfam" id="TIGR00247">
    <property type="entry name" value="endolytic transglycosylase MltG"/>
    <property type="match status" value="1"/>
</dbReference>
<comment type="subcellular location">
    <subcellularLocation>
        <location evidence="7">Cell membrane</location>
        <topology evidence="7">Single-pass membrane protein</topology>
    </subcellularLocation>
</comment>
<keyword evidence="6 7" id="KW-0961">Cell wall biogenesis/degradation</keyword>
<keyword evidence="2 7" id="KW-0812">Transmembrane</keyword>
<comment type="function">
    <text evidence="7">Functions as a peptidoglycan terminase that cleaves nascent peptidoglycan strands endolytically to terminate their elongation.</text>
</comment>
<dbReference type="PANTHER" id="PTHR30518">
    <property type="entry name" value="ENDOLYTIC MUREIN TRANSGLYCOSYLASE"/>
    <property type="match status" value="1"/>
</dbReference>
<comment type="caution">
    <text evidence="9">The sequence shown here is derived from an EMBL/GenBank/DDBJ whole genome shotgun (WGS) entry which is preliminary data.</text>
</comment>
<feature type="region of interest" description="Disordered" evidence="8">
    <location>
        <begin position="1"/>
        <end position="112"/>
    </location>
</feature>
<evidence type="ECO:0000256" key="3">
    <source>
        <dbReference type="ARBA" id="ARBA00022989"/>
    </source>
</evidence>
<keyword evidence="5 7" id="KW-0456">Lyase</keyword>
<dbReference type="Gene3D" id="3.30.1490.480">
    <property type="entry name" value="Endolytic murein transglycosylase"/>
    <property type="match status" value="1"/>
</dbReference>
<name>A0ABU1U6V6_9MICC</name>
<dbReference type="Pfam" id="PF02618">
    <property type="entry name" value="YceG"/>
    <property type="match status" value="1"/>
</dbReference>
<feature type="compositionally biased region" description="Low complexity" evidence="8">
    <location>
        <begin position="54"/>
        <end position="69"/>
    </location>
</feature>
<evidence type="ECO:0000256" key="6">
    <source>
        <dbReference type="ARBA" id="ARBA00023316"/>
    </source>
</evidence>
<keyword evidence="1 7" id="KW-1003">Cell membrane</keyword>
<reference evidence="9 10" key="1">
    <citation type="submission" date="2023-07" db="EMBL/GenBank/DDBJ databases">
        <title>Sorghum-associated microbial communities from plants grown in Nebraska, USA.</title>
        <authorList>
            <person name="Schachtman D."/>
        </authorList>
    </citation>
    <scope>NUCLEOTIDE SEQUENCE [LARGE SCALE GENOMIC DNA]</scope>
    <source>
        <strain evidence="9 10">BE167</strain>
    </source>
</reference>
<keyword evidence="4 7" id="KW-0472">Membrane</keyword>
<dbReference type="Proteomes" id="UP001252243">
    <property type="component" value="Unassembled WGS sequence"/>
</dbReference>
<evidence type="ECO:0000256" key="1">
    <source>
        <dbReference type="ARBA" id="ARBA00022475"/>
    </source>
</evidence>
<feature type="compositionally biased region" description="Low complexity" evidence="8">
    <location>
        <begin position="7"/>
        <end position="18"/>
    </location>
</feature>
<feature type="compositionally biased region" description="Pro residues" evidence="8">
    <location>
        <begin position="76"/>
        <end position="87"/>
    </location>
</feature>
<evidence type="ECO:0000313" key="10">
    <source>
        <dbReference type="Proteomes" id="UP001252243"/>
    </source>
</evidence>
<proteinExistence type="inferred from homology"/>
<evidence type="ECO:0000256" key="8">
    <source>
        <dbReference type="SAM" id="MobiDB-lite"/>
    </source>
</evidence>
<dbReference type="EC" id="4.2.2.29" evidence="7"/>
<feature type="site" description="Important for catalytic activity" evidence="7">
    <location>
        <position position="443"/>
    </location>
</feature>
<evidence type="ECO:0000256" key="4">
    <source>
        <dbReference type="ARBA" id="ARBA00023136"/>
    </source>
</evidence>
<dbReference type="EMBL" id="JAVDVQ010000001">
    <property type="protein sequence ID" value="MDR7080916.1"/>
    <property type="molecule type" value="Genomic_DNA"/>
</dbReference>
<keyword evidence="10" id="KW-1185">Reference proteome</keyword>
<feature type="transmembrane region" description="Helical" evidence="7">
    <location>
        <begin position="230"/>
        <end position="251"/>
    </location>
</feature>
<protein>
    <recommendedName>
        <fullName evidence="7">Endolytic murein transglycosylase</fullName>
        <ecNumber evidence="7">4.2.2.29</ecNumber>
    </recommendedName>
    <alternativeName>
        <fullName evidence="7">Peptidoglycan lytic transglycosylase</fullName>
    </alternativeName>
    <alternativeName>
        <fullName evidence="7">Peptidoglycan polymerization terminase</fullName>
    </alternativeName>
</protein>
<dbReference type="PANTHER" id="PTHR30518:SF2">
    <property type="entry name" value="ENDOLYTIC MUREIN TRANSGLYCOSYLASE"/>
    <property type="match status" value="1"/>
</dbReference>
<comment type="catalytic activity">
    <reaction evidence="7">
        <text>a peptidoglycan chain = a peptidoglycan chain with N-acetyl-1,6-anhydromuramyl-[peptide] at the reducing end + a peptidoglycan chain with N-acetylglucosamine at the non-reducing end.</text>
        <dbReference type="EC" id="4.2.2.29"/>
    </reaction>
</comment>
<dbReference type="InterPro" id="IPR003770">
    <property type="entry name" value="MLTG-like"/>
</dbReference>
<gene>
    <name evidence="7" type="primary">mltG</name>
    <name evidence="9" type="ORF">J2X01_000185</name>
</gene>
<sequence length="573" mass="61047">MSPVNSDDPAGDAFGAAGRPLTRKEIRAQEKFQGTHGHDAIPPQAFETGEDTPAAPAAGAGRGYAAVEPELVEPEPVQPEPVEPEPVQPERVEPEPIPAADTPEPPTAAPTVHHEKFDEEPAQHEQFHEEPRYDATSHEAPVHEYAGGVAHEDIPYAADAAPGYEHRHDAEVHGDHTVHPSHDAHHGYDSADIPPAEYHHEEDGQVVMAGGAAIRTAKGPSKKVRRRRRFLALLLTLSVFVIAITVGAQFLKPLLGGDTLADYPGPGTGEVVITVPPGAGPKSVAAELQDKKVVANADAFLRDFMASGGALAPGDFTMRNEMKNSDAVAVLLNKDQAKVMYFALNAGLRIGESLEAISEGTGVPVAQLKELSDSPGQFGVSARAQNLEGFLAPGEHRFALGTPAKDVLQQLVTDTLAELTAQGVTDPEKQYDVVTVASIVQAEGGQAEYGDVAGAIYNRLKPDNTETNGLIQSDATVTYGLGIKSFHIDEDQKADKSNPYNTYANPGLPVGPIGSPGKTAIDAAAKPKTNEYLYWVTINLDTKETLFAKTLAEHNTYVARYNAWCEGNPGRCV</sequence>
<evidence type="ECO:0000256" key="5">
    <source>
        <dbReference type="ARBA" id="ARBA00023239"/>
    </source>
</evidence>
<dbReference type="RefSeq" id="WP_310049693.1">
    <property type="nucleotide sequence ID" value="NZ_JAVDVQ010000001.1"/>
</dbReference>
<comment type="similarity">
    <text evidence="7">Belongs to the transglycosylase MltG family.</text>
</comment>
<evidence type="ECO:0000256" key="7">
    <source>
        <dbReference type="HAMAP-Rule" id="MF_02065"/>
    </source>
</evidence>
<keyword evidence="3 7" id="KW-1133">Transmembrane helix</keyword>
<accession>A0ABU1U6V6</accession>
<dbReference type="HAMAP" id="MF_02065">
    <property type="entry name" value="MltG"/>
    <property type="match status" value="1"/>
</dbReference>
<evidence type="ECO:0000256" key="2">
    <source>
        <dbReference type="ARBA" id="ARBA00022692"/>
    </source>
</evidence>
<organism evidence="9 10">
    <name type="scientific">Arthrobacter ginsengisoli</name>
    <dbReference type="NCBI Taxonomy" id="1356565"/>
    <lineage>
        <taxon>Bacteria</taxon>
        <taxon>Bacillati</taxon>
        <taxon>Actinomycetota</taxon>
        <taxon>Actinomycetes</taxon>
        <taxon>Micrococcales</taxon>
        <taxon>Micrococcaceae</taxon>
        <taxon>Arthrobacter</taxon>
    </lineage>
</organism>